<accession>A0A1H5Z0R6</accession>
<keyword evidence="3" id="KW-0012">Acyltransferase</keyword>
<dbReference type="RefSeq" id="WP_103910671.1">
    <property type="nucleotide sequence ID" value="NZ_FNUZ01000003.1"/>
</dbReference>
<reference evidence="3 4" key="1">
    <citation type="submission" date="2016-10" db="EMBL/GenBank/DDBJ databases">
        <authorList>
            <person name="de Groot N.N."/>
        </authorList>
    </citation>
    <scope>NUCLEOTIDE SEQUENCE [LARGE SCALE GENOMIC DNA]</scope>
    <source>
        <strain evidence="3 4">DSM 26915</strain>
    </source>
</reference>
<dbReference type="Pfam" id="PF01757">
    <property type="entry name" value="Acyl_transf_3"/>
    <property type="match status" value="1"/>
</dbReference>
<keyword evidence="1" id="KW-1133">Transmembrane helix</keyword>
<dbReference type="InterPro" id="IPR002656">
    <property type="entry name" value="Acyl_transf_3_dom"/>
</dbReference>
<dbReference type="GO" id="GO:0016787">
    <property type="term" value="F:hydrolase activity"/>
    <property type="evidence" value="ECO:0007669"/>
    <property type="project" value="UniProtKB-KW"/>
</dbReference>
<name>A0A1H5Z0R6_9RHOB</name>
<evidence type="ECO:0000313" key="3">
    <source>
        <dbReference type="EMBL" id="SEG29848.1"/>
    </source>
</evidence>
<dbReference type="GO" id="GO:0016020">
    <property type="term" value="C:membrane"/>
    <property type="evidence" value="ECO:0007669"/>
    <property type="project" value="TreeGrafter"/>
</dbReference>
<keyword evidence="3" id="KW-0808">Transferase</keyword>
<feature type="transmembrane region" description="Helical" evidence="1">
    <location>
        <begin position="320"/>
        <end position="340"/>
    </location>
</feature>
<evidence type="ECO:0000256" key="1">
    <source>
        <dbReference type="SAM" id="Phobius"/>
    </source>
</evidence>
<dbReference type="PANTHER" id="PTHR23028">
    <property type="entry name" value="ACETYLTRANSFERASE"/>
    <property type="match status" value="1"/>
</dbReference>
<sequence length="364" mass="40198">MTRGFSIYLDALRFGAAFIVLLSHWAYPRFTDGVYLWIRELNLGSDAVVVFFVLSGLVVAYAADQRDKTAGRFAFARITRLLSVAFPALMLCYGLDRIGATLWPDAYAGWWYNPIGLGQTLWEGLSFTSQWGNDLTRIGTNGPYWSLSYEAAFYVLFGIALWTKGATRVVALTAGALLIGPRILILMPAWLMGVAAWHMIKSGTLPTRKQSTAAICLPPIAYGIALTLQVPDQLTALSAQVLGLEHTGSFGFSDEFLWNAVLGVLITVHLLGVSAVARDDVRNLPFIRWLAGGSFSLYLVHYPLLQFLSPAMGDFGRTALGYMVLLLTTFIACYLFAEVFERTLKMQRAGLKMAVAWVRQPRVA</sequence>
<dbReference type="OrthoDB" id="9796461at2"/>
<keyword evidence="1" id="KW-0472">Membrane</keyword>
<dbReference type="Proteomes" id="UP000236752">
    <property type="component" value="Unassembled WGS sequence"/>
</dbReference>
<keyword evidence="3" id="KW-0378">Hydrolase</keyword>
<organism evidence="3 4">
    <name type="scientific">Thalassococcus halodurans</name>
    <dbReference type="NCBI Taxonomy" id="373675"/>
    <lineage>
        <taxon>Bacteria</taxon>
        <taxon>Pseudomonadati</taxon>
        <taxon>Pseudomonadota</taxon>
        <taxon>Alphaproteobacteria</taxon>
        <taxon>Rhodobacterales</taxon>
        <taxon>Roseobacteraceae</taxon>
        <taxon>Thalassococcus</taxon>
    </lineage>
</organism>
<feature type="transmembrane region" description="Helical" evidence="1">
    <location>
        <begin position="256"/>
        <end position="277"/>
    </location>
</feature>
<feature type="transmembrane region" description="Helical" evidence="1">
    <location>
        <begin position="144"/>
        <end position="162"/>
    </location>
</feature>
<keyword evidence="1" id="KW-0812">Transmembrane</keyword>
<dbReference type="AlphaFoldDB" id="A0A1H5Z0R6"/>
<proteinExistence type="predicted"/>
<dbReference type="EMBL" id="FNUZ01000003">
    <property type="protein sequence ID" value="SEG29848.1"/>
    <property type="molecule type" value="Genomic_DNA"/>
</dbReference>
<feature type="transmembrane region" description="Helical" evidence="1">
    <location>
        <begin position="169"/>
        <end position="191"/>
    </location>
</feature>
<feature type="transmembrane region" description="Helical" evidence="1">
    <location>
        <begin position="7"/>
        <end position="27"/>
    </location>
</feature>
<keyword evidence="4" id="KW-1185">Reference proteome</keyword>
<dbReference type="GO" id="GO:0016747">
    <property type="term" value="F:acyltransferase activity, transferring groups other than amino-acyl groups"/>
    <property type="evidence" value="ECO:0007669"/>
    <property type="project" value="InterPro"/>
</dbReference>
<feature type="domain" description="Acyltransferase 3" evidence="2">
    <location>
        <begin position="7"/>
        <end position="337"/>
    </location>
</feature>
<dbReference type="PANTHER" id="PTHR23028:SF53">
    <property type="entry name" value="ACYL_TRANSF_3 DOMAIN-CONTAINING PROTEIN"/>
    <property type="match status" value="1"/>
</dbReference>
<evidence type="ECO:0000313" key="4">
    <source>
        <dbReference type="Proteomes" id="UP000236752"/>
    </source>
</evidence>
<protein>
    <submittedName>
        <fullName evidence="3">Peptidoglycan/LPS O-acetylase OafA/YrhL, contains acyltransferase and SGNH-hydrolase domains</fullName>
    </submittedName>
</protein>
<feature type="transmembrane region" description="Helical" evidence="1">
    <location>
        <begin position="289"/>
        <end position="308"/>
    </location>
</feature>
<evidence type="ECO:0000259" key="2">
    <source>
        <dbReference type="Pfam" id="PF01757"/>
    </source>
</evidence>
<gene>
    <name evidence="3" type="ORF">SAMN04488045_2357</name>
</gene>
<dbReference type="InterPro" id="IPR050879">
    <property type="entry name" value="Acyltransferase_3"/>
</dbReference>
<dbReference type="GO" id="GO:0000271">
    <property type="term" value="P:polysaccharide biosynthetic process"/>
    <property type="evidence" value="ECO:0007669"/>
    <property type="project" value="TreeGrafter"/>
</dbReference>
<feature type="transmembrane region" description="Helical" evidence="1">
    <location>
        <begin position="84"/>
        <end position="103"/>
    </location>
</feature>
<feature type="transmembrane region" description="Helical" evidence="1">
    <location>
        <begin position="47"/>
        <end position="63"/>
    </location>
</feature>